<dbReference type="InterPro" id="IPR018490">
    <property type="entry name" value="cNMP-bd_dom_sf"/>
</dbReference>
<dbReference type="SMART" id="SM00419">
    <property type="entry name" value="HTH_CRP"/>
    <property type="match status" value="1"/>
</dbReference>
<dbReference type="PROSITE" id="PS51063">
    <property type="entry name" value="HTH_CRP_2"/>
    <property type="match status" value="1"/>
</dbReference>
<gene>
    <name evidence="5" type="ORF">BH720_03605</name>
</gene>
<organism evidence="5">
    <name type="scientific">Desertifilum tharense IPPAS B-1220</name>
    <dbReference type="NCBI Taxonomy" id="1781255"/>
    <lineage>
        <taxon>Bacteria</taxon>
        <taxon>Bacillati</taxon>
        <taxon>Cyanobacteriota</taxon>
        <taxon>Cyanophyceae</taxon>
        <taxon>Desertifilales</taxon>
        <taxon>Desertifilaceae</taxon>
        <taxon>Desertifilum</taxon>
    </lineage>
</organism>
<dbReference type="InterPro" id="IPR000595">
    <property type="entry name" value="cNMP-bd_dom"/>
</dbReference>
<evidence type="ECO:0000313" key="5">
    <source>
        <dbReference type="EMBL" id="OEJ76652.1"/>
    </source>
</evidence>
<dbReference type="STRING" id="1781255.BH720_03605"/>
<protein>
    <submittedName>
        <fullName evidence="5">Transcriptional regulator</fullName>
    </submittedName>
</protein>
<feature type="domain" description="HTH crp-type" evidence="4">
    <location>
        <begin position="134"/>
        <end position="205"/>
    </location>
</feature>
<reference evidence="5" key="1">
    <citation type="submission" date="2016-09" db="EMBL/GenBank/DDBJ databases">
        <title>Draft genome of thermotolerant cyanobacterium Desertifilum sp. strain IPPAS B-1220.</title>
        <authorList>
            <person name="Sinetova M.A."/>
            <person name="Bolakhan K."/>
            <person name="Zayadan B.K."/>
            <person name="Mironov K.S."/>
            <person name="Ustinova V."/>
            <person name="Kupriyanova E.V."/>
            <person name="Sidorov R.A."/>
            <person name="Skrypnik A.N."/>
            <person name="Gogoleva N.E."/>
            <person name="Gogolev Y.V."/>
            <person name="Los D.A."/>
        </authorList>
    </citation>
    <scope>NUCLEOTIDE SEQUENCE [LARGE SCALE GENOMIC DNA]</scope>
    <source>
        <strain evidence="5">IPPAS B-1220</strain>
    </source>
</reference>
<keyword evidence="1" id="KW-0805">Transcription regulation</keyword>
<dbReference type="CDD" id="cd00038">
    <property type="entry name" value="CAP_ED"/>
    <property type="match status" value="1"/>
</dbReference>
<dbReference type="PANTHER" id="PTHR24567">
    <property type="entry name" value="CRP FAMILY TRANSCRIPTIONAL REGULATORY PROTEIN"/>
    <property type="match status" value="1"/>
</dbReference>
<evidence type="ECO:0000256" key="3">
    <source>
        <dbReference type="ARBA" id="ARBA00023163"/>
    </source>
</evidence>
<dbReference type="InterPro" id="IPR036390">
    <property type="entry name" value="WH_DNA-bd_sf"/>
</dbReference>
<dbReference type="GO" id="GO:0005829">
    <property type="term" value="C:cytosol"/>
    <property type="evidence" value="ECO:0007669"/>
    <property type="project" value="TreeGrafter"/>
</dbReference>
<dbReference type="Gene3D" id="2.60.120.10">
    <property type="entry name" value="Jelly Rolls"/>
    <property type="match status" value="1"/>
</dbReference>
<evidence type="ECO:0000259" key="4">
    <source>
        <dbReference type="PROSITE" id="PS51063"/>
    </source>
</evidence>
<dbReference type="InterPro" id="IPR018335">
    <property type="entry name" value="Tscrpt_reg_HTH_Crp-type_CS"/>
</dbReference>
<name>A0A1E5QPQ2_9CYAN</name>
<evidence type="ECO:0000256" key="1">
    <source>
        <dbReference type="ARBA" id="ARBA00023015"/>
    </source>
</evidence>
<dbReference type="SUPFAM" id="SSF46785">
    <property type="entry name" value="Winged helix' DNA-binding domain"/>
    <property type="match status" value="1"/>
</dbReference>
<accession>A0A1E5QPQ2</accession>
<dbReference type="InterPro" id="IPR014710">
    <property type="entry name" value="RmlC-like_jellyroll"/>
</dbReference>
<dbReference type="RefSeq" id="WP_069965791.1">
    <property type="nucleotide sequence ID" value="NZ_CM124774.1"/>
</dbReference>
<dbReference type="CDD" id="cd00092">
    <property type="entry name" value="HTH_CRP"/>
    <property type="match status" value="1"/>
</dbReference>
<proteinExistence type="predicted"/>
<dbReference type="SUPFAM" id="SSF51206">
    <property type="entry name" value="cAMP-binding domain-like"/>
    <property type="match status" value="1"/>
</dbReference>
<dbReference type="GO" id="GO:0003677">
    <property type="term" value="F:DNA binding"/>
    <property type="evidence" value="ECO:0007669"/>
    <property type="project" value="UniProtKB-KW"/>
</dbReference>
<keyword evidence="3" id="KW-0804">Transcription</keyword>
<dbReference type="EMBL" id="MJGC01000035">
    <property type="protein sequence ID" value="OEJ76652.1"/>
    <property type="molecule type" value="Genomic_DNA"/>
</dbReference>
<dbReference type="Pfam" id="PF13545">
    <property type="entry name" value="HTH_Crp_2"/>
    <property type="match status" value="1"/>
</dbReference>
<sequence>MVHSFASEAVAPSELRQLLEELYQGRGLSFYSNGQTIQMGSQDIWIVCRGVVLLSTLFPNGDEVLLGLASPSMPFGLPLTSIYSYHATALSDVDLMRLSVAEIEQSPTLSRSLWQHQSRRLRQTEAMLALVGHRRVKERLCQLLSLLKQEIGQPVAEGTRISVKLTHQNLANAIGTTRVTVTRLLGQLREEGWLSIDRNRYIILH</sequence>
<dbReference type="OrthoDB" id="5242211at2"/>
<dbReference type="AlphaFoldDB" id="A0A1E5QPQ2"/>
<dbReference type="PROSITE" id="PS00042">
    <property type="entry name" value="HTH_CRP_1"/>
    <property type="match status" value="1"/>
</dbReference>
<comment type="caution">
    <text evidence="5">The sequence shown here is derived from an EMBL/GenBank/DDBJ whole genome shotgun (WGS) entry which is preliminary data.</text>
</comment>
<dbReference type="InterPro" id="IPR036388">
    <property type="entry name" value="WH-like_DNA-bd_sf"/>
</dbReference>
<dbReference type="InterPro" id="IPR050397">
    <property type="entry name" value="Env_Response_Regulators"/>
</dbReference>
<dbReference type="GO" id="GO:0003700">
    <property type="term" value="F:DNA-binding transcription factor activity"/>
    <property type="evidence" value="ECO:0007669"/>
    <property type="project" value="InterPro"/>
</dbReference>
<dbReference type="Gene3D" id="1.10.10.10">
    <property type="entry name" value="Winged helix-like DNA-binding domain superfamily/Winged helix DNA-binding domain"/>
    <property type="match status" value="1"/>
</dbReference>
<dbReference type="InterPro" id="IPR012318">
    <property type="entry name" value="HTH_CRP"/>
</dbReference>
<dbReference type="PANTHER" id="PTHR24567:SF65">
    <property type="entry name" value="REGULATORY PROTEIN CYSR HOMOLOG"/>
    <property type="match status" value="1"/>
</dbReference>
<dbReference type="PRINTS" id="PR00034">
    <property type="entry name" value="HTHCRP"/>
</dbReference>
<keyword evidence="2" id="KW-0238">DNA-binding</keyword>
<evidence type="ECO:0000256" key="2">
    <source>
        <dbReference type="ARBA" id="ARBA00023125"/>
    </source>
</evidence>